<feature type="domain" description="HTH marR-type" evidence="1">
    <location>
        <begin position="60"/>
        <end position="112"/>
    </location>
</feature>
<dbReference type="EMBL" id="CP114029">
    <property type="protein sequence ID" value="WAP68468.1"/>
    <property type="molecule type" value="Genomic_DNA"/>
</dbReference>
<sequence length="137" mass="15197">MHPQMVNALVYLTRDVLDLYETRRETHASIPRDELISICVKDVLGRSEFDKRSILESEPGMTVPKAATLVALANLGGRGMLGEIVSKLGIPKQTAYARVGELERRGYVTRVEKQRGLYELTPKGKVTAQALSRDNDG</sequence>
<keyword evidence="3" id="KW-1185">Reference proteome</keyword>
<evidence type="ECO:0000313" key="2">
    <source>
        <dbReference type="EMBL" id="WAP68468.1"/>
    </source>
</evidence>
<evidence type="ECO:0000259" key="1">
    <source>
        <dbReference type="Pfam" id="PF12802"/>
    </source>
</evidence>
<proteinExistence type="predicted"/>
<accession>A0ABY7BYI6</accession>
<dbReference type="Pfam" id="PF12802">
    <property type="entry name" value="MarR_2"/>
    <property type="match status" value="1"/>
</dbReference>
<dbReference type="InterPro" id="IPR036390">
    <property type="entry name" value="WH_DNA-bd_sf"/>
</dbReference>
<name>A0ABY7BYI6_9HYPH</name>
<dbReference type="Gene3D" id="1.10.10.10">
    <property type="entry name" value="Winged helix-like DNA-binding domain superfamily/Winged helix DNA-binding domain"/>
    <property type="match status" value="1"/>
</dbReference>
<evidence type="ECO:0000313" key="3">
    <source>
        <dbReference type="Proteomes" id="UP001164020"/>
    </source>
</evidence>
<dbReference type="SUPFAM" id="SSF46785">
    <property type="entry name" value="Winged helix' DNA-binding domain"/>
    <property type="match status" value="1"/>
</dbReference>
<dbReference type="Proteomes" id="UP001164020">
    <property type="component" value="Chromosome"/>
</dbReference>
<reference evidence="2" key="1">
    <citation type="submission" date="2022-12" db="EMBL/GenBank/DDBJ databases">
        <title>Jiella pelagia sp. nov., isolated from phosphonate enriched culture of Northwest Pacific surface seawater.</title>
        <authorList>
            <person name="Shin D.Y."/>
            <person name="Hwang C.Y."/>
        </authorList>
    </citation>
    <scope>NUCLEOTIDE SEQUENCE</scope>
    <source>
        <strain evidence="2">HL-NP1</strain>
    </source>
</reference>
<organism evidence="2 3">
    <name type="scientific">Jiella pelagia</name>
    <dbReference type="NCBI Taxonomy" id="2986949"/>
    <lineage>
        <taxon>Bacteria</taxon>
        <taxon>Pseudomonadati</taxon>
        <taxon>Pseudomonadota</taxon>
        <taxon>Alphaproteobacteria</taxon>
        <taxon>Hyphomicrobiales</taxon>
        <taxon>Aurantimonadaceae</taxon>
        <taxon>Jiella</taxon>
    </lineage>
</organism>
<dbReference type="InterPro" id="IPR036388">
    <property type="entry name" value="WH-like_DNA-bd_sf"/>
</dbReference>
<dbReference type="InterPro" id="IPR000835">
    <property type="entry name" value="HTH_MarR-typ"/>
</dbReference>
<gene>
    <name evidence="2" type="ORF">OH818_24670</name>
</gene>
<dbReference type="RefSeq" id="WP_187389407.1">
    <property type="nucleotide sequence ID" value="NZ_CP114029.1"/>
</dbReference>
<protein>
    <submittedName>
        <fullName evidence="2">MarR family transcriptional regulator</fullName>
    </submittedName>
</protein>